<dbReference type="Gene3D" id="2.20.230.10">
    <property type="entry name" value="Resuscitation-promoting factor rpfb"/>
    <property type="match status" value="1"/>
</dbReference>
<accession>A0A2N5H726</accession>
<dbReference type="PANTHER" id="PTHR35788:SF1">
    <property type="entry name" value="EXPORTED PROTEIN"/>
    <property type="match status" value="1"/>
</dbReference>
<feature type="signal peptide" evidence="3">
    <location>
        <begin position="1"/>
        <end position="31"/>
    </location>
</feature>
<evidence type="ECO:0000256" key="2">
    <source>
        <dbReference type="SAM" id="MobiDB-lite"/>
    </source>
</evidence>
<feature type="domain" description="G5" evidence="4">
    <location>
        <begin position="307"/>
        <end position="383"/>
    </location>
</feature>
<reference evidence="5 6" key="1">
    <citation type="submission" date="2017-11" db="EMBL/GenBank/DDBJ databases">
        <title>Comparitive Functional Genomics of Dry Heat Resistant strains isolated from the Viking Spacecraft.</title>
        <authorList>
            <person name="Seuylemezian A."/>
            <person name="Cooper K."/>
            <person name="Vaishampayan P."/>
        </authorList>
    </citation>
    <scope>NUCLEOTIDE SEQUENCE [LARGE SCALE GENOMIC DNA]</scope>
    <source>
        <strain evidence="5 6">V32-6</strain>
    </source>
</reference>
<evidence type="ECO:0000259" key="4">
    <source>
        <dbReference type="SMART" id="SM01208"/>
    </source>
</evidence>
<evidence type="ECO:0000313" key="6">
    <source>
        <dbReference type="Proteomes" id="UP000234950"/>
    </source>
</evidence>
<dbReference type="Proteomes" id="UP000234950">
    <property type="component" value="Unassembled WGS sequence"/>
</dbReference>
<dbReference type="EMBL" id="PGVE01000102">
    <property type="protein sequence ID" value="PLS01312.1"/>
    <property type="molecule type" value="Genomic_DNA"/>
</dbReference>
<name>A0A2N5H726_9BACI</name>
<dbReference type="AlphaFoldDB" id="A0A2N5H726"/>
<keyword evidence="1 3" id="KW-0732">Signal</keyword>
<feature type="compositionally biased region" description="Low complexity" evidence="2">
    <location>
        <begin position="388"/>
        <end position="423"/>
    </location>
</feature>
<evidence type="ECO:0000256" key="3">
    <source>
        <dbReference type="SAM" id="SignalP"/>
    </source>
</evidence>
<dbReference type="InterPro" id="IPR052913">
    <property type="entry name" value="Glycopeptide_resist_protein"/>
</dbReference>
<organism evidence="5 6">
    <name type="scientific">Neobacillus cucumis</name>
    <dbReference type="NCBI Taxonomy" id="1740721"/>
    <lineage>
        <taxon>Bacteria</taxon>
        <taxon>Bacillati</taxon>
        <taxon>Bacillota</taxon>
        <taxon>Bacilli</taxon>
        <taxon>Bacillales</taxon>
        <taxon>Bacillaceae</taxon>
        <taxon>Neobacillus</taxon>
    </lineage>
</organism>
<dbReference type="SMART" id="SM01208">
    <property type="entry name" value="G5"/>
    <property type="match status" value="1"/>
</dbReference>
<comment type="caution">
    <text evidence="5">The sequence shown here is derived from an EMBL/GenBank/DDBJ whole genome shotgun (WGS) entry which is preliminary data.</text>
</comment>
<dbReference type="OrthoDB" id="2691125at2"/>
<dbReference type="InterPro" id="IPR011098">
    <property type="entry name" value="G5_dom"/>
</dbReference>
<keyword evidence="6" id="KW-1185">Reference proteome</keyword>
<gene>
    <name evidence="5" type="ORF">CVD27_26490</name>
</gene>
<feature type="chain" id="PRO_5014639551" description="G5 domain-containing protein" evidence="3">
    <location>
        <begin position="32"/>
        <end position="439"/>
    </location>
</feature>
<dbReference type="PANTHER" id="PTHR35788">
    <property type="entry name" value="EXPORTED PROTEIN-RELATED"/>
    <property type="match status" value="1"/>
</dbReference>
<proteinExistence type="predicted"/>
<sequence>MKKNTQFIKLFIVLFFSTAFIFSTSHFGAKAYEKFANLDGKYSAGTKIGSLDISGKTATEADSLLEKQYLDWLKKTKFTFQFSEKSVAFDLNLFYLDKETTINSIKDGQSNPIYITLDLTQLEDQVSILFPELNSKNIDFTKLKASLESTASILQNGNHTSNLTKDYMLANAAEKDVIISEAILNLKEVPLELPAIIAKNSEIIIAEGATFSVLDYAKEQTISNSYLLSLLGTGIYQAILPTNFTIVDRNISSSLPDYAGLGLEARVTPNRNKDLIITNPNKTSYTLVLGLKNNQLSVSLKGEKFLYNYKIIKKDEQSIKPKTIVQYSPLLKSGNTLVKAAGSNGKYVKVYREVYQGEQLVKTDFIAEDYYSPVYRVEIHALTGATQGTTVTGSQTTTTTTTPSTETSPNGSQTTSTSGTTQQDSNADDLWGKPNEQPK</sequence>
<evidence type="ECO:0000256" key="1">
    <source>
        <dbReference type="ARBA" id="ARBA00022729"/>
    </source>
</evidence>
<protein>
    <recommendedName>
        <fullName evidence="4">G5 domain-containing protein</fullName>
    </recommendedName>
</protein>
<dbReference type="RefSeq" id="WP_101652064.1">
    <property type="nucleotide sequence ID" value="NZ_PGVE01000102.1"/>
</dbReference>
<feature type="region of interest" description="Disordered" evidence="2">
    <location>
        <begin position="388"/>
        <end position="439"/>
    </location>
</feature>
<evidence type="ECO:0000313" key="5">
    <source>
        <dbReference type="EMBL" id="PLS01312.1"/>
    </source>
</evidence>
<dbReference type="Pfam" id="PF07501">
    <property type="entry name" value="G5"/>
    <property type="match status" value="1"/>
</dbReference>